<dbReference type="InterPro" id="IPR036894">
    <property type="entry name" value="YbaB-like_sf"/>
</dbReference>
<comment type="caution">
    <text evidence="1">The sequence shown here is derived from an EMBL/GenBank/DDBJ whole genome shotgun (WGS) entry which is preliminary data.</text>
</comment>
<name>A0A3N5AD20_9THEO</name>
<dbReference type="InterPro" id="IPR004401">
    <property type="entry name" value="YbaB/EbfC"/>
</dbReference>
<keyword evidence="1" id="KW-0238">DNA-binding</keyword>
<dbReference type="SUPFAM" id="SSF82607">
    <property type="entry name" value="YbaB-like"/>
    <property type="match status" value="1"/>
</dbReference>
<reference evidence="1 2" key="1">
    <citation type="submission" date="2018-11" db="EMBL/GenBank/DDBJ databases">
        <title>Genomic Encyclopedia of Type Strains, Phase IV (KMG-IV): sequencing the most valuable type-strain genomes for metagenomic binning, comparative biology and taxonomic classification.</title>
        <authorList>
            <person name="Goeker M."/>
        </authorList>
    </citation>
    <scope>NUCLEOTIDE SEQUENCE [LARGE SCALE GENOMIC DNA]</scope>
    <source>
        <strain evidence="1 2">DSM 102936</strain>
    </source>
</reference>
<proteinExistence type="predicted"/>
<dbReference type="OrthoDB" id="9795263at2"/>
<dbReference type="Pfam" id="PF02575">
    <property type="entry name" value="YbaB_DNA_bd"/>
    <property type="match status" value="1"/>
</dbReference>
<dbReference type="RefSeq" id="WP_123930533.1">
    <property type="nucleotide sequence ID" value="NZ_RKRE01000003.1"/>
</dbReference>
<dbReference type="Gene3D" id="3.30.1310.10">
    <property type="entry name" value="Nucleoid-associated protein YbaB-like domain"/>
    <property type="match status" value="1"/>
</dbReference>
<evidence type="ECO:0000313" key="1">
    <source>
        <dbReference type="EMBL" id="RPF42443.1"/>
    </source>
</evidence>
<dbReference type="EMBL" id="RKRE01000003">
    <property type="protein sequence ID" value="RPF42443.1"/>
    <property type="molecule type" value="Genomic_DNA"/>
</dbReference>
<accession>A0A3N5AD20</accession>
<dbReference type="Proteomes" id="UP000282654">
    <property type="component" value="Unassembled WGS sequence"/>
</dbReference>
<evidence type="ECO:0000313" key="2">
    <source>
        <dbReference type="Proteomes" id="UP000282654"/>
    </source>
</evidence>
<keyword evidence="2" id="KW-1185">Reference proteome</keyword>
<organism evidence="1 2">
    <name type="scientific">Thermodesulfitimonas autotrophica</name>
    <dbReference type="NCBI Taxonomy" id="1894989"/>
    <lineage>
        <taxon>Bacteria</taxon>
        <taxon>Bacillati</taxon>
        <taxon>Bacillota</taxon>
        <taxon>Clostridia</taxon>
        <taxon>Thermoanaerobacterales</taxon>
        <taxon>Thermoanaerobacteraceae</taxon>
        <taxon>Thermodesulfitimonas</taxon>
    </lineage>
</organism>
<dbReference type="AlphaFoldDB" id="A0A3N5AD20"/>
<dbReference type="GO" id="GO:0003677">
    <property type="term" value="F:DNA binding"/>
    <property type="evidence" value="ECO:0007669"/>
    <property type="project" value="UniProtKB-KW"/>
</dbReference>
<gene>
    <name evidence="1" type="ORF">EDD75_1544</name>
</gene>
<protein>
    <submittedName>
        <fullName evidence="1">YbaB/EbfC DNA-binding family protein</fullName>
    </submittedName>
</protein>
<sequence>MCAGWGFGVMVGPGTPFFGAANILAYVIPWWEVREVLILFELEGLGKFLGEIGRVRDALKGLRVEVTEGPVSLTLNGLQEVVRVRIRPEAGKELARLEGWLGACFNKGVAASRQAAKEEIERLTGWTIPAIPGLT</sequence>